<accession>A0A0A8ZG07</accession>
<reference evidence="1" key="1">
    <citation type="submission" date="2014-09" db="EMBL/GenBank/DDBJ databases">
        <authorList>
            <person name="Magalhaes I.L.F."/>
            <person name="Oliveira U."/>
            <person name="Santos F.R."/>
            <person name="Vidigal T.H.D.A."/>
            <person name="Brescovit A.D."/>
            <person name="Santos A.J."/>
        </authorList>
    </citation>
    <scope>NUCLEOTIDE SEQUENCE</scope>
    <source>
        <tissue evidence="1">Shoot tissue taken approximately 20 cm above the soil surface</tissue>
    </source>
</reference>
<name>A0A0A8ZG07_ARUDO</name>
<proteinExistence type="predicted"/>
<organism evidence="1">
    <name type="scientific">Arundo donax</name>
    <name type="common">Giant reed</name>
    <name type="synonym">Donax arundinaceus</name>
    <dbReference type="NCBI Taxonomy" id="35708"/>
    <lineage>
        <taxon>Eukaryota</taxon>
        <taxon>Viridiplantae</taxon>
        <taxon>Streptophyta</taxon>
        <taxon>Embryophyta</taxon>
        <taxon>Tracheophyta</taxon>
        <taxon>Spermatophyta</taxon>
        <taxon>Magnoliopsida</taxon>
        <taxon>Liliopsida</taxon>
        <taxon>Poales</taxon>
        <taxon>Poaceae</taxon>
        <taxon>PACMAD clade</taxon>
        <taxon>Arundinoideae</taxon>
        <taxon>Arundineae</taxon>
        <taxon>Arundo</taxon>
    </lineage>
</organism>
<dbReference type="AlphaFoldDB" id="A0A0A8ZG07"/>
<evidence type="ECO:0000313" key="1">
    <source>
        <dbReference type="EMBL" id="JAD37741.1"/>
    </source>
</evidence>
<sequence>MHQKQKVGMQNIAPKSMVRQIVLLE</sequence>
<protein>
    <submittedName>
        <fullName evidence="1">Uncharacterized protein</fullName>
    </submittedName>
</protein>
<dbReference type="EMBL" id="GBRH01260154">
    <property type="protein sequence ID" value="JAD37741.1"/>
    <property type="molecule type" value="Transcribed_RNA"/>
</dbReference>
<reference evidence="1" key="2">
    <citation type="journal article" date="2015" name="Data Brief">
        <title>Shoot transcriptome of the giant reed, Arundo donax.</title>
        <authorList>
            <person name="Barrero R.A."/>
            <person name="Guerrero F.D."/>
            <person name="Moolhuijzen P."/>
            <person name="Goolsby J.A."/>
            <person name="Tidwell J."/>
            <person name="Bellgard S.E."/>
            <person name="Bellgard M.I."/>
        </authorList>
    </citation>
    <scope>NUCLEOTIDE SEQUENCE</scope>
    <source>
        <tissue evidence="1">Shoot tissue taken approximately 20 cm above the soil surface</tissue>
    </source>
</reference>